<dbReference type="InterPro" id="IPR019734">
    <property type="entry name" value="TPR_rpt"/>
</dbReference>
<keyword evidence="3" id="KW-1185">Reference proteome</keyword>
<dbReference type="SMART" id="SM00028">
    <property type="entry name" value="TPR"/>
    <property type="match status" value="2"/>
</dbReference>
<dbReference type="AlphaFoldDB" id="A0A7V8NLP5"/>
<protein>
    <submittedName>
        <fullName evidence="2">Tetratricopeptide repeat protein</fullName>
    </submittedName>
</protein>
<accession>A0A7V8NLP5</accession>
<dbReference type="Pfam" id="PF13432">
    <property type="entry name" value="TPR_16"/>
    <property type="match status" value="1"/>
</dbReference>
<feature type="repeat" description="TPR" evidence="1">
    <location>
        <begin position="84"/>
        <end position="117"/>
    </location>
</feature>
<evidence type="ECO:0000313" key="3">
    <source>
        <dbReference type="Proteomes" id="UP000567293"/>
    </source>
</evidence>
<dbReference type="PANTHER" id="PTHR12558">
    <property type="entry name" value="CELL DIVISION CYCLE 16,23,27"/>
    <property type="match status" value="1"/>
</dbReference>
<comment type="caution">
    <text evidence="2">The sequence shown here is derived from an EMBL/GenBank/DDBJ whole genome shotgun (WGS) entry which is preliminary data.</text>
</comment>
<feature type="non-terminal residue" evidence="2">
    <location>
        <position position="1"/>
    </location>
</feature>
<organism evidence="2 3">
    <name type="scientific">Candidatus Acidiferrum panamense</name>
    <dbReference type="NCBI Taxonomy" id="2741543"/>
    <lineage>
        <taxon>Bacteria</taxon>
        <taxon>Pseudomonadati</taxon>
        <taxon>Acidobacteriota</taxon>
        <taxon>Terriglobia</taxon>
        <taxon>Candidatus Acidiferrales</taxon>
        <taxon>Candidatus Acidiferrum</taxon>
    </lineage>
</organism>
<evidence type="ECO:0000313" key="2">
    <source>
        <dbReference type="EMBL" id="MBA0083647.1"/>
    </source>
</evidence>
<dbReference type="EMBL" id="JACDQQ010000153">
    <property type="protein sequence ID" value="MBA0083647.1"/>
    <property type="molecule type" value="Genomic_DNA"/>
</dbReference>
<keyword evidence="1" id="KW-0802">TPR repeat</keyword>
<dbReference type="PANTHER" id="PTHR12558:SF13">
    <property type="entry name" value="CELL DIVISION CYCLE PROTEIN 27 HOMOLOG"/>
    <property type="match status" value="1"/>
</dbReference>
<reference evidence="2" key="1">
    <citation type="submission" date="2020-06" db="EMBL/GenBank/DDBJ databases">
        <title>Legume-microbial interactions unlock mineral nutrients during tropical forest succession.</title>
        <authorList>
            <person name="Epihov D.Z."/>
        </authorList>
    </citation>
    <scope>NUCLEOTIDE SEQUENCE [LARGE SCALE GENOMIC DNA]</scope>
    <source>
        <strain evidence="2">Pan2503</strain>
    </source>
</reference>
<dbReference type="Proteomes" id="UP000567293">
    <property type="component" value="Unassembled WGS sequence"/>
</dbReference>
<evidence type="ECO:0000256" key="1">
    <source>
        <dbReference type="PROSITE-ProRule" id="PRU00339"/>
    </source>
</evidence>
<gene>
    <name evidence="2" type="ORF">HRJ53_01490</name>
</gene>
<dbReference type="SUPFAM" id="SSF48452">
    <property type="entry name" value="TPR-like"/>
    <property type="match status" value="1"/>
</dbReference>
<proteinExistence type="predicted"/>
<dbReference type="Gene3D" id="1.25.40.10">
    <property type="entry name" value="Tetratricopeptide repeat domain"/>
    <property type="match status" value="1"/>
</dbReference>
<sequence>AEREFQRAITLGPNDPTPHLWYGHFCIMRNRLSQALEENSRTLELDPVLPLFNTVRAEIRYNMRDYDAAIEQVRRTIDQYPNYPLAYIWLGSAYRQKSMYPEALDSFSQGRKLSGDHPAMIALYGHALAVSGDTAGAHKALADLQRLVQSRYVSSLYFAAIYTGLGEKSTALDWLDKAYGERSDRLVYLGVDPIADPLRSEPRFTELLHKIGIL</sequence>
<name>A0A7V8NLP5_9BACT</name>
<dbReference type="PROSITE" id="PS50005">
    <property type="entry name" value="TPR"/>
    <property type="match status" value="1"/>
</dbReference>
<dbReference type="InterPro" id="IPR011990">
    <property type="entry name" value="TPR-like_helical_dom_sf"/>
</dbReference>